<evidence type="ECO:0000313" key="1">
    <source>
        <dbReference type="EMBL" id="KTC81394.1"/>
    </source>
</evidence>
<dbReference type="OrthoDB" id="5645193at2"/>
<dbReference type="Proteomes" id="UP000054742">
    <property type="component" value="Unassembled WGS sequence"/>
</dbReference>
<keyword evidence="2" id="KW-1185">Reference proteome</keyword>
<protein>
    <submittedName>
        <fullName evidence="1">Uncharacterized protein</fullName>
    </submittedName>
</protein>
<dbReference type="STRING" id="29422.Lbru_1914"/>
<comment type="caution">
    <text evidence="1">The sequence shown here is derived from an EMBL/GenBank/DDBJ whole genome shotgun (WGS) entry which is preliminary data.</text>
</comment>
<evidence type="ECO:0000313" key="2">
    <source>
        <dbReference type="Proteomes" id="UP000054742"/>
    </source>
</evidence>
<name>A0A0W0SDE9_9GAMM</name>
<dbReference type="AlphaFoldDB" id="A0A0W0SDE9"/>
<dbReference type="RefSeq" id="WP_058441914.1">
    <property type="nucleotide sequence ID" value="NZ_CAAAHU010000002.1"/>
</dbReference>
<accession>A0A0W0SDE9</accession>
<dbReference type="EMBL" id="LNXV01000029">
    <property type="protein sequence ID" value="KTC81394.1"/>
    <property type="molecule type" value="Genomic_DNA"/>
</dbReference>
<sequence>MLVKQGRNLFYVLIILSVNLANVIAQTYDNPCTGSPQVLVLTDRGGNVDSPCSLPLKTAFLEGGYQYQTLKPSGWQQTFPQGEFRIGLPGHNEIGLFLSNYNRINEAPFSGYSPFSFDFKHPFSYGQNWIFTGSGTVIFPGGSSAFGSESLGIAISGIGIYAFNEQWSATAMLEGGSFTNPTLEGGGRYTSLLPDVLISYAPIEKISLYAEIYGQSQTGPHESGAVIVDCGFIYMLKSMMALDFGVYQQLTNNPNQYNNSVIAGITLVL</sequence>
<dbReference type="InterPro" id="IPR025737">
    <property type="entry name" value="FApF"/>
</dbReference>
<reference evidence="1 2" key="1">
    <citation type="submission" date="2015-11" db="EMBL/GenBank/DDBJ databases">
        <title>Genomic analysis of 38 Legionella species identifies large and diverse effector repertoires.</title>
        <authorList>
            <person name="Burstein D."/>
            <person name="Amaro F."/>
            <person name="Zusman T."/>
            <person name="Lifshitz Z."/>
            <person name="Cohen O."/>
            <person name="Gilbert J.A."/>
            <person name="Pupko T."/>
            <person name="Shuman H.A."/>
            <person name="Segal G."/>
        </authorList>
    </citation>
    <scope>NUCLEOTIDE SEQUENCE [LARGE SCALE GENOMIC DNA]</scope>
    <source>
        <strain evidence="1 2">ATCC 43878</strain>
    </source>
</reference>
<dbReference type="PATRIC" id="fig|29422.6.peg.2042"/>
<organism evidence="1 2">
    <name type="scientific">Legionella brunensis</name>
    <dbReference type="NCBI Taxonomy" id="29422"/>
    <lineage>
        <taxon>Bacteria</taxon>
        <taxon>Pseudomonadati</taxon>
        <taxon>Pseudomonadota</taxon>
        <taxon>Gammaproteobacteria</taxon>
        <taxon>Legionellales</taxon>
        <taxon>Legionellaceae</taxon>
        <taxon>Legionella</taxon>
    </lineage>
</organism>
<proteinExistence type="predicted"/>
<gene>
    <name evidence="1" type="ORF">Lbru_1914</name>
</gene>
<dbReference type="Pfam" id="PF13557">
    <property type="entry name" value="Phenol_MetA_deg"/>
    <property type="match status" value="1"/>
</dbReference>